<evidence type="ECO:0000313" key="8">
    <source>
        <dbReference type="Proteomes" id="UP000552097"/>
    </source>
</evidence>
<evidence type="ECO:0000256" key="5">
    <source>
        <dbReference type="SAM" id="Phobius"/>
    </source>
</evidence>
<feature type="transmembrane region" description="Helical" evidence="5">
    <location>
        <begin position="113"/>
        <end position="132"/>
    </location>
</feature>
<feature type="transmembrane region" description="Helical" evidence="5">
    <location>
        <begin position="372"/>
        <end position="395"/>
    </location>
</feature>
<dbReference type="GO" id="GO:0005886">
    <property type="term" value="C:plasma membrane"/>
    <property type="evidence" value="ECO:0007669"/>
    <property type="project" value="UniProtKB-SubCell"/>
</dbReference>
<proteinExistence type="predicted"/>
<evidence type="ECO:0000259" key="6">
    <source>
        <dbReference type="PROSITE" id="PS50850"/>
    </source>
</evidence>
<dbReference type="EMBL" id="JACHMO010000001">
    <property type="protein sequence ID" value="MBB5802071.1"/>
    <property type="molecule type" value="Genomic_DNA"/>
</dbReference>
<keyword evidence="2 5" id="KW-0812">Transmembrane</keyword>
<dbReference type="InterPro" id="IPR050327">
    <property type="entry name" value="Proton-linked_MCT"/>
</dbReference>
<feature type="transmembrane region" description="Helical" evidence="5">
    <location>
        <begin position="144"/>
        <end position="163"/>
    </location>
</feature>
<comment type="caution">
    <text evidence="7">The sequence shown here is derived from an EMBL/GenBank/DDBJ whole genome shotgun (WGS) entry which is preliminary data.</text>
</comment>
<evidence type="ECO:0000256" key="2">
    <source>
        <dbReference type="ARBA" id="ARBA00022692"/>
    </source>
</evidence>
<keyword evidence="3 5" id="KW-1133">Transmembrane helix</keyword>
<feature type="transmembrane region" description="Helical" evidence="5">
    <location>
        <begin position="51"/>
        <end position="68"/>
    </location>
</feature>
<reference evidence="7 8" key="1">
    <citation type="submission" date="2020-08" db="EMBL/GenBank/DDBJ databases">
        <title>Sequencing the genomes of 1000 actinobacteria strains.</title>
        <authorList>
            <person name="Klenk H.-P."/>
        </authorList>
    </citation>
    <scope>NUCLEOTIDE SEQUENCE [LARGE SCALE GENOMIC DNA]</scope>
    <source>
        <strain evidence="7 8">DSM 45486</strain>
    </source>
</reference>
<feature type="transmembrane region" description="Helical" evidence="5">
    <location>
        <begin position="219"/>
        <end position="238"/>
    </location>
</feature>
<dbReference type="RefSeq" id="WP_184918558.1">
    <property type="nucleotide sequence ID" value="NZ_JACHMO010000001.1"/>
</dbReference>
<feature type="transmembrane region" description="Helical" evidence="5">
    <location>
        <begin position="80"/>
        <end position="107"/>
    </location>
</feature>
<dbReference type="InterPro" id="IPR011701">
    <property type="entry name" value="MFS"/>
</dbReference>
<dbReference type="AlphaFoldDB" id="A0A7W9HHK1"/>
<organism evidence="7 8">
    <name type="scientific">Saccharothrix ecbatanensis</name>
    <dbReference type="NCBI Taxonomy" id="1105145"/>
    <lineage>
        <taxon>Bacteria</taxon>
        <taxon>Bacillati</taxon>
        <taxon>Actinomycetota</taxon>
        <taxon>Actinomycetes</taxon>
        <taxon>Pseudonocardiales</taxon>
        <taxon>Pseudonocardiaceae</taxon>
        <taxon>Saccharothrix</taxon>
    </lineage>
</organism>
<dbReference type="PROSITE" id="PS50850">
    <property type="entry name" value="MFS"/>
    <property type="match status" value="1"/>
</dbReference>
<dbReference type="PANTHER" id="PTHR11360:SF308">
    <property type="entry name" value="BLL3089 PROTEIN"/>
    <property type="match status" value="1"/>
</dbReference>
<accession>A0A7W9HHK1</accession>
<feature type="transmembrane region" description="Helical" evidence="5">
    <location>
        <begin position="169"/>
        <end position="188"/>
    </location>
</feature>
<dbReference type="Pfam" id="PF07690">
    <property type="entry name" value="MFS_1"/>
    <property type="match status" value="2"/>
</dbReference>
<gene>
    <name evidence="7" type="ORF">F4560_001839</name>
</gene>
<dbReference type="PANTHER" id="PTHR11360">
    <property type="entry name" value="MONOCARBOXYLATE TRANSPORTER"/>
    <property type="match status" value="1"/>
</dbReference>
<dbReference type="GO" id="GO:0022857">
    <property type="term" value="F:transmembrane transporter activity"/>
    <property type="evidence" value="ECO:0007669"/>
    <property type="project" value="InterPro"/>
</dbReference>
<dbReference type="InterPro" id="IPR020846">
    <property type="entry name" value="MFS_dom"/>
</dbReference>
<feature type="transmembrane region" description="Helical" evidence="5">
    <location>
        <begin position="343"/>
        <end position="366"/>
    </location>
</feature>
<dbReference type="Gene3D" id="1.20.1250.20">
    <property type="entry name" value="MFS general substrate transporter like domains"/>
    <property type="match status" value="2"/>
</dbReference>
<keyword evidence="4 5" id="KW-0472">Membrane</keyword>
<evidence type="ECO:0000313" key="7">
    <source>
        <dbReference type="EMBL" id="MBB5802071.1"/>
    </source>
</evidence>
<comment type="subcellular location">
    <subcellularLocation>
        <location evidence="1">Cell membrane</location>
        <topology evidence="1">Multi-pass membrane protein</topology>
    </subcellularLocation>
</comment>
<dbReference type="Proteomes" id="UP000552097">
    <property type="component" value="Unassembled WGS sequence"/>
</dbReference>
<dbReference type="SUPFAM" id="SSF103473">
    <property type="entry name" value="MFS general substrate transporter"/>
    <property type="match status" value="1"/>
</dbReference>
<keyword evidence="8" id="KW-1185">Reference proteome</keyword>
<feature type="transmembrane region" description="Helical" evidence="5">
    <location>
        <begin position="309"/>
        <end position="331"/>
    </location>
</feature>
<feature type="domain" description="Major facilitator superfamily (MFS) profile" evidence="6">
    <location>
        <begin position="13"/>
        <end position="398"/>
    </location>
</feature>
<name>A0A7W9HHK1_9PSEU</name>
<protein>
    <submittedName>
        <fullName evidence="7">MFS family permease</fullName>
    </submittedName>
</protein>
<dbReference type="InterPro" id="IPR036259">
    <property type="entry name" value="MFS_trans_sf"/>
</dbReference>
<feature type="transmembrane region" description="Helical" evidence="5">
    <location>
        <begin position="285"/>
        <end position="303"/>
    </location>
</feature>
<evidence type="ECO:0000256" key="4">
    <source>
        <dbReference type="ARBA" id="ARBA00023136"/>
    </source>
</evidence>
<feature type="transmembrane region" description="Helical" evidence="5">
    <location>
        <begin position="250"/>
        <end position="273"/>
    </location>
</feature>
<sequence length="408" mass="43803">MSTVDFLRRDKRWLSGGFLLFLLSCFGQTFFISLFGNDIRAEHGLSHGQFGGLYMAATLVSALVLTKAGPAVDRYPARHVVLVAVPMLALGAFAMAASGHVIVLFAAVVLLRFFGQGMMTHIAFTVVGRWFTGERGRAMSVSTLGLNAGEALFPLLVVLMVAAAGWRQVWWLGAVVLLVAAFAVAALFRRERMPAPDAVHSARVSTPSWTRRQALRDPYFYLVCLAMGAPALIGNTVFFNQVHLADLRGWPLQVTATAFTVYAVSTVVFNVIGGHLVDRLTALRLVPLFLLPLGGGLLVLGLTEAQWGLFAFMALYGVTNGLSLSLFGATWPEIYGVDHLGAIRSVVVAILVFASAAGPGLSGLLIDGGVGYPHQVVVLGVYCVAVSALMVKVIAHVRNRRHRVTQSV</sequence>
<evidence type="ECO:0000256" key="3">
    <source>
        <dbReference type="ARBA" id="ARBA00022989"/>
    </source>
</evidence>
<evidence type="ECO:0000256" key="1">
    <source>
        <dbReference type="ARBA" id="ARBA00004651"/>
    </source>
</evidence>